<name>A0AAD7IE62_9AGAR</name>
<evidence type="ECO:0000313" key="2">
    <source>
        <dbReference type="EMBL" id="KAJ7741087.1"/>
    </source>
</evidence>
<dbReference type="EMBL" id="JARKIB010000100">
    <property type="protein sequence ID" value="KAJ7741087.1"/>
    <property type="molecule type" value="Genomic_DNA"/>
</dbReference>
<feature type="region of interest" description="Disordered" evidence="1">
    <location>
        <begin position="39"/>
        <end position="63"/>
    </location>
</feature>
<proteinExistence type="predicted"/>
<dbReference type="AlphaFoldDB" id="A0AAD7IE62"/>
<gene>
    <name evidence="2" type="ORF">B0H16DRAFT_50314</name>
</gene>
<comment type="caution">
    <text evidence="2">The sequence shown here is derived from an EMBL/GenBank/DDBJ whole genome shotgun (WGS) entry which is preliminary data.</text>
</comment>
<reference evidence="2" key="1">
    <citation type="submission" date="2023-03" db="EMBL/GenBank/DDBJ databases">
        <title>Massive genome expansion in bonnet fungi (Mycena s.s.) driven by repeated elements and novel gene families across ecological guilds.</title>
        <authorList>
            <consortium name="Lawrence Berkeley National Laboratory"/>
            <person name="Harder C.B."/>
            <person name="Miyauchi S."/>
            <person name="Viragh M."/>
            <person name="Kuo A."/>
            <person name="Thoen E."/>
            <person name="Andreopoulos B."/>
            <person name="Lu D."/>
            <person name="Skrede I."/>
            <person name="Drula E."/>
            <person name="Henrissat B."/>
            <person name="Morin E."/>
            <person name="Kohler A."/>
            <person name="Barry K."/>
            <person name="LaButti K."/>
            <person name="Morin E."/>
            <person name="Salamov A."/>
            <person name="Lipzen A."/>
            <person name="Mereny Z."/>
            <person name="Hegedus B."/>
            <person name="Baldrian P."/>
            <person name="Stursova M."/>
            <person name="Weitz H."/>
            <person name="Taylor A."/>
            <person name="Grigoriev I.V."/>
            <person name="Nagy L.G."/>
            <person name="Martin F."/>
            <person name="Kauserud H."/>
        </authorList>
    </citation>
    <scope>NUCLEOTIDE SEQUENCE</scope>
    <source>
        <strain evidence="2">CBHHK182m</strain>
    </source>
</reference>
<evidence type="ECO:0000313" key="3">
    <source>
        <dbReference type="Proteomes" id="UP001215598"/>
    </source>
</evidence>
<sequence>MENVDINKIRASVQSWATWQPNPDYVSTPDSEEGTTILVPESGSPGLFGPRSPRGSRCGGQSEQETRILVPEGSPGSFGLEPQGYFDYVPMPQSDEKPTMLASWADWQPNLDYVPTPQSEQVTTMLVPESGSPGLFGPRSPRASRYGGQ</sequence>
<keyword evidence="3" id="KW-1185">Reference proteome</keyword>
<feature type="region of interest" description="Disordered" evidence="1">
    <location>
        <begin position="127"/>
        <end position="149"/>
    </location>
</feature>
<accession>A0AAD7IE62</accession>
<organism evidence="2 3">
    <name type="scientific">Mycena metata</name>
    <dbReference type="NCBI Taxonomy" id="1033252"/>
    <lineage>
        <taxon>Eukaryota</taxon>
        <taxon>Fungi</taxon>
        <taxon>Dikarya</taxon>
        <taxon>Basidiomycota</taxon>
        <taxon>Agaricomycotina</taxon>
        <taxon>Agaricomycetes</taxon>
        <taxon>Agaricomycetidae</taxon>
        <taxon>Agaricales</taxon>
        <taxon>Marasmiineae</taxon>
        <taxon>Mycenaceae</taxon>
        <taxon>Mycena</taxon>
    </lineage>
</organism>
<evidence type="ECO:0000256" key="1">
    <source>
        <dbReference type="SAM" id="MobiDB-lite"/>
    </source>
</evidence>
<feature type="compositionally biased region" description="Low complexity" evidence="1">
    <location>
        <begin position="49"/>
        <end position="60"/>
    </location>
</feature>
<protein>
    <submittedName>
        <fullName evidence="2">Uncharacterized protein</fullName>
    </submittedName>
</protein>
<dbReference type="Proteomes" id="UP001215598">
    <property type="component" value="Unassembled WGS sequence"/>
</dbReference>